<protein>
    <submittedName>
        <fullName evidence="6">Type II and III secretion system protein</fullName>
    </submittedName>
</protein>
<feature type="domain" description="Type II/III secretion system secretin-like" evidence="4">
    <location>
        <begin position="243"/>
        <end position="402"/>
    </location>
</feature>
<dbReference type="EMBL" id="ATHI01000028">
    <property type="protein sequence ID" value="EPR31514.1"/>
    <property type="molecule type" value="Genomic_DNA"/>
</dbReference>
<evidence type="ECO:0000256" key="2">
    <source>
        <dbReference type="SAM" id="MobiDB-lite"/>
    </source>
</evidence>
<feature type="region of interest" description="Disordered" evidence="2">
    <location>
        <begin position="444"/>
        <end position="466"/>
    </location>
</feature>
<gene>
    <name evidence="6" type="ORF">dsat_0838</name>
</gene>
<organism evidence="6 7">
    <name type="scientific">Alkalidesulfovibrio alkalitolerans DSM 16529</name>
    <dbReference type="NCBI Taxonomy" id="1121439"/>
    <lineage>
        <taxon>Bacteria</taxon>
        <taxon>Pseudomonadati</taxon>
        <taxon>Thermodesulfobacteriota</taxon>
        <taxon>Desulfovibrionia</taxon>
        <taxon>Desulfovibrionales</taxon>
        <taxon>Desulfovibrionaceae</taxon>
        <taxon>Alkalidesulfovibrio</taxon>
    </lineage>
</organism>
<evidence type="ECO:0000256" key="1">
    <source>
        <dbReference type="RuleBase" id="RU004003"/>
    </source>
</evidence>
<dbReference type="eggNOG" id="COG4964">
    <property type="taxonomic scope" value="Bacteria"/>
</dbReference>
<dbReference type="PRINTS" id="PR00811">
    <property type="entry name" value="BCTERIALGSPD"/>
</dbReference>
<dbReference type="PANTHER" id="PTHR30332">
    <property type="entry name" value="PROBABLE GENERAL SECRETION PATHWAY PROTEIN D"/>
    <property type="match status" value="1"/>
</dbReference>
<dbReference type="Pfam" id="PF13629">
    <property type="entry name" value="T2SS-T3SS_pil_N"/>
    <property type="match status" value="1"/>
</dbReference>
<feature type="domain" description="Pilus formation protein N-terminal" evidence="5">
    <location>
        <begin position="34"/>
        <end position="100"/>
    </location>
</feature>
<dbReference type="OrthoDB" id="9775455at2"/>
<keyword evidence="3" id="KW-0732">Signal</keyword>
<feature type="signal peptide" evidence="3">
    <location>
        <begin position="1"/>
        <end position="26"/>
    </location>
</feature>
<dbReference type="InterPro" id="IPR032789">
    <property type="entry name" value="T2SS-T3SS_pil_N"/>
</dbReference>
<evidence type="ECO:0000313" key="7">
    <source>
        <dbReference type="Proteomes" id="UP000014975"/>
    </source>
</evidence>
<reference evidence="6 7" key="1">
    <citation type="journal article" date="2013" name="Genome Announc.">
        <title>Draft genome sequences for three mercury-methylating, sulfate-reducing bacteria.</title>
        <authorList>
            <person name="Brown S.D."/>
            <person name="Hurt R.A.Jr."/>
            <person name="Gilmour C.C."/>
            <person name="Elias D.A."/>
        </authorList>
    </citation>
    <scope>NUCLEOTIDE SEQUENCE [LARGE SCALE GENOMIC DNA]</scope>
    <source>
        <strain evidence="6 7">DSM 16529</strain>
    </source>
</reference>
<dbReference type="Pfam" id="PF00263">
    <property type="entry name" value="Secretin"/>
    <property type="match status" value="1"/>
</dbReference>
<dbReference type="RefSeq" id="WP_020887535.1">
    <property type="nucleotide sequence ID" value="NZ_ATHI01000028.1"/>
</dbReference>
<evidence type="ECO:0000313" key="6">
    <source>
        <dbReference type="EMBL" id="EPR31514.1"/>
    </source>
</evidence>
<dbReference type="PANTHER" id="PTHR30332:SF17">
    <property type="entry name" value="TYPE IV PILIATION SYSTEM PROTEIN DR_0774-RELATED"/>
    <property type="match status" value="1"/>
</dbReference>
<dbReference type="STRING" id="1121439.dsat_0838"/>
<dbReference type="PATRIC" id="fig|1121439.3.peg.2207"/>
<dbReference type="InterPro" id="IPR050810">
    <property type="entry name" value="Bact_Secretion_Sys_Channel"/>
</dbReference>
<dbReference type="AlphaFoldDB" id="S7UC97"/>
<dbReference type="Proteomes" id="UP000014975">
    <property type="component" value="Unassembled WGS sequence"/>
</dbReference>
<name>S7UC97_9BACT</name>
<comment type="similarity">
    <text evidence="1">Belongs to the bacterial secretin family.</text>
</comment>
<keyword evidence="7" id="KW-1185">Reference proteome</keyword>
<dbReference type="InterPro" id="IPR004846">
    <property type="entry name" value="T2SS/T3SS_dom"/>
</dbReference>
<comment type="caution">
    <text evidence="6">The sequence shown here is derived from an EMBL/GenBank/DDBJ whole genome shotgun (WGS) entry which is preliminary data.</text>
</comment>
<sequence length="466" mass="49728">MHVTRILFGLLLGASLLLGSIAQAHAQSGHLVPARLELAVGRSMVIAAPQNVERVALSSPEAADILLLTPRQIYLSAKKAGSATLTLWAEAGRVVAVHELAIIPDVAPLKEALHRVMPHETGIHVLAAGESITLSGTATSPGAVTSALALAEAYAPEKVINLLQIGGVQQVMLEVRVAEMTRSLARRLGINLQYAFQNQLLFSTMLNQLTRLQADGTTFLNEEVNAFYRFNKGQGAWTGFIDALKENGVIKVLAEPNLVCLSGEKADFLAGGEIPVPVPSGLGTVSIEWKPFGVGLAFRPTVLGGSRINIEVKPEVSELDYANKVEIQGFVIPAIRTRRATTMVELESGQSFAIAGLINDSMREANSRFPVVGDIPVLGSLFSSKEYQRNETELVIIVTPHLAKPMDMASQRLPTDGFVEPSDVEFFLFGDLDGGRLATRPASATVPQAGQASGGFDGHFGPAMSR</sequence>
<proteinExistence type="inferred from homology"/>
<evidence type="ECO:0000256" key="3">
    <source>
        <dbReference type="SAM" id="SignalP"/>
    </source>
</evidence>
<dbReference type="GO" id="GO:0009306">
    <property type="term" value="P:protein secretion"/>
    <property type="evidence" value="ECO:0007669"/>
    <property type="project" value="InterPro"/>
</dbReference>
<evidence type="ECO:0000259" key="5">
    <source>
        <dbReference type="Pfam" id="PF13629"/>
    </source>
</evidence>
<evidence type="ECO:0000259" key="4">
    <source>
        <dbReference type="Pfam" id="PF00263"/>
    </source>
</evidence>
<dbReference type="InterPro" id="IPR001775">
    <property type="entry name" value="GspD/PilQ"/>
</dbReference>
<accession>S7UC97</accession>
<dbReference type="GO" id="GO:0015627">
    <property type="term" value="C:type II protein secretion system complex"/>
    <property type="evidence" value="ECO:0007669"/>
    <property type="project" value="TreeGrafter"/>
</dbReference>
<feature type="chain" id="PRO_5004557556" evidence="3">
    <location>
        <begin position="27"/>
        <end position="466"/>
    </location>
</feature>